<feature type="transmembrane region" description="Helical" evidence="1">
    <location>
        <begin position="216"/>
        <end position="234"/>
    </location>
</feature>
<evidence type="ECO:0008006" key="4">
    <source>
        <dbReference type="Google" id="ProtNLM"/>
    </source>
</evidence>
<feature type="transmembrane region" description="Helical" evidence="1">
    <location>
        <begin position="54"/>
        <end position="73"/>
    </location>
</feature>
<accession>E7G9J3</accession>
<keyword evidence="1" id="KW-0472">Membrane</keyword>
<feature type="transmembrane region" description="Helical" evidence="1">
    <location>
        <begin position="165"/>
        <end position="182"/>
    </location>
</feature>
<dbReference type="HOGENOM" id="CLU_443276_0_0_9"/>
<gene>
    <name evidence="2" type="ORF">HMPREF9488_01432</name>
</gene>
<organism evidence="2 3">
    <name type="scientific">Coprobacillus cateniformis</name>
    <dbReference type="NCBI Taxonomy" id="100884"/>
    <lineage>
        <taxon>Bacteria</taxon>
        <taxon>Bacillati</taxon>
        <taxon>Bacillota</taxon>
        <taxon>Erysipelotrichia</taxon>
        <taxon>Erysipelotrichales</taxon>
        <taxon>Coprobacillaceae</taxon>
        <taxon>Coprobacillus</taxon>
    </lineage>
</organism>
<feature type="transmembrane region" description="Helical" evidence="1">
    <location>
        <begin position="403"/>
        <end position="422"/>
    </location>
</feature>
<dbReference type="Proteomes" id="UP000003157">
    <property type="component" value="Unassembled WGS sequence"/>
</dbReference>
<feature type="transmembrane region" description="Helical" evidence="1">
    <location>
        <begin position="85"/>
        <end position="103"/>
    </location>
</feature>
<feature type="transmembrane region" description="Helical" evidence="1">
    <location>
        <begin position="241"/>
        <end position="257"/>
    </location>
</feature>
<name>E7G9J3_9FIRM</name>
<evidence type="ECO:0000313" key="3">
    <source>
        <dbReference type="Proteomes" id="UP000003157"/>
    </source>
</evidence>
<keyword evidence="1" id="KW-1133">Transmembrane helix</keyword>
<dbReference type="STRING" id="100884.GCA_000269565_03279"/>
<dbReference type="AlphaFoldDB" id="E7G9J3"/>
<feature type="transmembrane region" description="Helical" evidence="1">
    <location>
        <begin position="438"/>
        <end position="456"/>
    </location>
</feature>
<dbReference type="EMBL" id="ADKX01000026">
    <property type="protein sequence ID" value="EFW05287.1"/>
    <property type="molecule type" value="Genomic_DNA"/>
</dbReference>
<feature type="transmembrane region" description="Helical" evidence="1">
    <location>
        <begin position="263"/>
        <end position="279"/>
    </location>
</feature>
<keyword evidence="3" id="KW-1185">Reference proteome</keyword>
<protein>
    <recommendedName>
        <fullName evidence="4">Glycosyltransferase RgtA/B/C/D-like domain-containing protein</fullName>
    </recommendedName>
</protein>
<keyword evidence="1" id="KW-0812">Transmembrane</keyword>
<sequence length="616" mass="73338">MKHILLILFVLCSLSFFGTIKFQKKFEEFLPLTIFSIVIIAYIFGFFNILKYNIYLILILSILFYLIGIYYLIKNKNYKRFLNNFFTPAFLLLICLFLFLIIYNHGRYLISWDEFSHWGAVVKSMYYNSELSTGPHSYLQFKSYLPGISLWLYDIQLLLGSFTESYLVTASKLYYFGLFLYFFKYFSWKDFKKIFLVLVVVFLLPTITYSEFYFTILIDPILAYVMAFLILYILFTKKLDFFFWSTLTLGTLNLFLLKDVGKFFVIVVFIILMFKLYMIEKSNLEYNGLLKKYLYVFKKYYVVLLLILISYFLIYYSWNYLIDVNNVHVNFSSPINVKELFLTLIGHDNTYRNTVVINFINTFFNTALFSVLGIDICSAHICLSLILWALYAKMKKSSMGLPLIFLSMFILYEFGLLLMYLFKFSEYEALNLASYSRYTNSFVLCFIIVFVGYFLRSKYKSKYTLIVVLICLLANPANTFASYYTRKASLTSKEPYINVKYDISSRISEKGRFIIVVQNSNGLEWLRINYEIIELLNGYNTGWSYGDPYSEKDIWTTNLTDQEFGQMINTYDYCYFYNVDENFIKKYGQFFDKLSHIKNNTLFRFDKEKNKFVYMK</sequence>
<proteinExistence type="predicted"/>
<feature type="transmembrane region" description="Helical" evidence="1">
    <location>
        <begin position="300"/>
        <end position="318"/>
    </location>
</feature>
<feature type="transmembrane region" description="Helical" evidence="1">
    <location>
        <begin position="367"/>
        <end position="391"/>
    </location>
</feature>
<evidence type="ECO:0000256" key="1">
    <source>
        <dbReference type="SAM" id="Phobius"/>
    </source>
</evidence>
<feature type="transmembrane region" description="Helical" evidence="1">
    <location>
        <begin position="194"/>
        <end position="210"/>
    </location>
</feature>
<comment type="caution">
    <text evidence="2">The sequence shown here is derived from an EMBL/GenBank/DDBJ whole genome shotgun (WGS) entry which is preliminary data.</text>
</comment>
<evidence type="ECO:0000313" key="2">
    <source>
        <dbReference type="EMBL" id="EFW05287.1"/>
    </source>
</evidence>
<dbReference type="eggNOG" id="ENOG5031TW6">
    <property type="taxonomic scope" value="Bacteria"/>
</dbReference>
<feature type="transmembrane region" description="Helical" evidence="1">
    <location>
        <begin position="29"/>
        <end position="47"/>
    </location>
</feature>
<reference evidence="2 3" key="1">
    <citation type="submission" date="2010-12" db="EMBL/GenBank/DDBJ databases">
        <title>The Genome Sequence of Coprobacillus sp. strain 29_1.</title>
        <authorList>
            <consortium name="The Broad Institute Genome Sequencing Platform"/>
            <person name="Earl A."/>
            <person name="Ward D."/>
            <person name="Feldgarden M."/>
            <person name="Gevers D."/>
            <person name="Daigneault M."/>
            <person name="Sibley C.D."/>
            <person name="White A."/>
            <person name="Strauss J."/>
            <person name="Allen-Vercoe E."/>
            <person name="Young S.K."/>
            <person name="Zeng Q."/>
            <person name="Gargeya S."/>
            <person name="Fitzgerald M."/>
            <person name="Haas B."/>
            <person name="Abouelleil A."/>
            <person name="Alvarado L."/>
            <person name="Arachchi H.M."/>
            <person name="Berlin A."/>
            <person name="Brown A."/>
            <person name="Chapman S.B."/>
            <person name="Chen Z."/>
            <person name="Dunbar C."/>
            <person name="Freedman E."/>
            <person name="Gearin G."/>
            <person name="Gellesch M."/>
            <person name="Goldberg J."/>
            <person name="Griggs A."/>
            <person name="Gujja S."/>
            <person name="Heilman E."/>
            <person name="Heiman D."/>
            <person name="Howarth C."/>
            <person name="Larson L."/>
            <person name="Lui A."/>
            <person name="MacDonald P.J.P."/>
            <person name="Mehta T."/>
            <person name="Montmayeur A."/>
            <person name="Murphy C."/>
            <person name="Neiman D."/>
            <person name="Pearson M."/>
            <person name="Priest M."/>
            <person name="Roberts A."/>
            <person name="Saif S."/>
            <person name="Shea T."/>
            <person name="Shenoy N."/>
            <person name="Sisk P."/>
            <person name="Stolte C."/>
            <person name="Sykes S."/>
            <person name="White J."/>
            <person name="Yandava C."/>
            <person name="Nusbaum C."/>
            <person name="Birren B."/>
        </authorList>
    </citation>
    <scope>NUCLEOTIDE SEQUENCE [LARGE SCALE GENOMIC DNA]</scope>
    <source>
        <strain evidence="2 3">29_1</strain>
    </source>
</reference>
<feature type="transmembrane region" description="Helical" evidence="1">
    <location>
        <begin position="463"/>
        <end position="484"/>
    </location>
</feature>